<sequence length="1724" mass="191885">MFSTPFFLRILYLNVTGLSRGKARDLMARADEDTLLFAGETWHCPAGLEAWGGDLYATTREARVRGVVVQGHRNGGLALWAGARVRGLISHTETSPYSISVTVQGRVIHAVYMPPTTLPNDPSMAHSYKTYLRPTSTGAVPDIILGDVNIRYGRSFGDASSGPQDRLDVMNDFVHEHGLTHHHPAPHSPYRVWLDHLYTRPGVSAVLIAHKTAKHIRTNHPIMDVKATWQIASATAPPVADTVSDADAGPEPPPATMSIDLSNDPLLQPIRRLQIKHLDDPKRKRALLWHWYRAYPKVLKTLKKARTRLDPGSAQGTVNKADRLIGRMLWDVTSKAFGTYSATEVKSQPDYLAQGLEGKPTAASAMRQFRRSQRGSQAIIVSRSPATLTVTEDVMQFYQALYIPDTSADYNMPFRPPPPMEKDVDDLLTGFDADAVQRAIKEYPAARSAGPDAIHPVLIKALSEEGLGQLLAHLFELCIRTGLTPTRWNTSVVHPIPKGAAETVPEAATAGVRQPEFHQIDKMRPISLTVLFRRLFEKCFLATFTETEKTFHPAQAGFRAGYSTVSHALVAHTDAMRDPGTQVFIDLKQAYDRTAMSQLFLKLRARGLSPGKMSLLYSLCIGTRSFVNVNGTLSPAAFERVRGIFQGSLLAPYLFNVYIDDLPSDVLVPTGNVSEDATQSLLYADDLKLRTTTRVTMVAILAKLDQWCLTNRMEVNISKSAELVAEGEEDVEQALLPLQINGNTLPRVASYTYLGFPHLSGGVDFLERCKKNFKKATGMVRYLDIIGKHWTPAVRLAIYKTLARPLLDYGGALLWYLCFDVSTPEDRTRCHESRLVRVEQTKARHEWTEEFDDHHKEAMLWIGNRGGKLNPIRVLGSIFGLNHPEDRMYKLAVMLQKHMLSLDPSSVASLRMTELEHAPVEDTSWEDALLARTRSDKVLQKLPDERETRRTLDLTPNTKVQQTLQLRAYLMLALHKPTSKLLEKIRPEARLPIPASRPNMTEPRPDSCIFIDNRETRTRAIDWRINRFCARIPCSGCGETLQRRCIDKCAEEYGCYPKVSESDQRMLDRGIAKYRAWWSTERKDPDDPGDGKKKKKKRKKYYRGLSKRNYLRPDAYLNEKRYAEFRTLMVYVDRLNRKTGTADEIIKPKKADKTSARARKEKEISRRVPQAMDTSLAPDWADLDAYTAIGAMGGAEGPVAAVNEGIDRRTPEPRQINDPKNVGGWWLPHPVETYATLDPSCFRPTVREEQRAEYEKLGLAIPCRSARAALIKELNIRAVGQGHTRHSPEEGKGYDPAKPYTKMTHAQSQRKMWERIQKGNDKAMDEYHARQARRGQSEEGRGGIHLPSSSEDSSPVPGGSKRKRVDSTRGEESPAPSRRRIASPQQDDGSGILFSATPPPAARKRKRRTITQDSDDDGQPSSPIAPWVLAELAKQHRTAATLFSAAPSSAVPDPPRRPKKQLPPWLGGEEYARDDARYTLSASGSSSARQSAAVQVPEEAARALLERQRAAKQDATGGTLFSSGSIMSAPASTGAEATTSASALPRQHRPARQDATGGILFATASSSAQTMSERQRGKQRDVVPLPPKRDNVVRARGEEHELDHDIGKYATLHPRSFKANVDPKDQAEYLRLGLTIPPRGARKILLDMLQLRAAGQGLGDHEPHLGKGYDPAQPFKKMTPQERWALWGAIKRDGPEAVAAAIKASIPARGSTSLKNKTPPQASC</sequence>
<dbReference type="CDD" id="cd01650">
    <property type="entry name" value="RT_nLTR_like"/>
    <property type="match status" value="1"/>
</dbReference>
<dbReference type="InterPro" id="IPR000477">
    <property type="entry name" value="RT_dom"/>
</dbReference>
<dbReference type="PROSITE" id="PS50878">
    <property type="entry name" value="RT_POL"/>
    <property type="match status" value="1"/>
</dbReference>
<accession>A0ABN7IL85</accession>
<dbReference type="EMBL" id="CAJHJG010001116">
    <property type="protein sequence ID" value="CAD6909082.1"/>
    <property type="molecule type" value="Genomic_DNA"/>
</dbReference>
<comment type="caution">
    <text evidence="3">The sequence shown here is derived from an EMBL/GenBank/DDBJ whole genome shotgun (WGS) entry which is preliminary data.</text>
</comment>
<dbReference type="SUPFAM" id="SSF56672">
    <property type="entry name" value="DNA/RNA polymerases"/>
    <property type="match status" value="1"/>
</dbReference>
<feature type="compositionally biased region" description="Basic and acidic residues" evidence="1">
    <location>
        <begin position="1149"/>
        <end position="1166"/>
    </location>
</feature>
<dbReference type="Proteomes" id="UP000836402">
    <property type="component" value="Unassembled WGS sequence"/>
</dbReference>
<dbReference type="InterPro" id="IPR036691">
    <property type="entry name" value="Endo/exonu/phosph_ase_sf"/>
</dbReference>
<feature type="compositionally biased region" description="Basic and acidic residues" evidence="1">
    <location>
        <begin position="1081"/>
        <end position="1091"/>
    </location>
</feature>
<protein>
    <recommendedName>
        <fullName evidence="2">Reverse transcriptase domain-containing protein</fullName>
    </recommendedName>
</protein>
<feature type="compositionally biased region" description="Basic and acidic residues" evidence="1">
    <location>
        <begin position="1573"/>
        <end position="1586"/>
    </location>
</feature>
<feature type="compositionally biased region" description="Basic and acidic residues" evidence="1">
    <location>
        <begin position="1286"/>
        <end position="1295"/>
    </location>
</feature>
<evidence type="ECO:0000259" key="2">
    <source>
        <dbReference type="PROSITE" id="PS50878"/>
    </source>
</evidence>
<feature type="compositionally biased region" description="Low complexity" evidence="1">
    <location>
        <begin position="1531"/>
        <end position="1543"/>
    </location>
</feature>
<dbReference type="SUPFAM" id="SSF56219">
    <property type="entry name" value="DNase I-like"/>
    <property type="match status" value="1"/>
</dbReference>
<dbReference type="InterPro" id="IPR043502">
    <property type="entry name" value="DNA/RNA_pol_sf"/>
</dbReference>
<feature type="region of interest" description="Disordered" evidence="1">
    <location>
        <begin position="1531"/>
        <end position="1586"/>
    </location>
</feature>
<dbReference type="Pfam" id="PF00078">
    <property type="entry name" value="RVT_1"/>
    <property type="match status" value="1"/>
</dbReference>
<proteinExistence type="predicted"/>
<name>A0ABN7IL85_9BASI</name>
<organism evidence="3 4">
    <name type="scientific">Tilletia caries</name>
    <name type="common">wheat bunt fungus</name>
    <dbReference type="NCBI Taxonomy" id="13290"/>
    <lineage>
        <taxon>Eukaryota</taxon>
        <taxon>Fungi</taxon>
        <taxon>Dikarya</taxon>
        <taxon>Basidiomycota</taxon>
        <taxon>Ustilaginomycotina</taxon>
        <taxon>Exobasidiomycetes</taxon>
        <taxon>Tilletiales</taxon>
        <taxon>Tilletiaceae</taxon>
        <taxon>Tilletia</taxon>
    </lineage>
</organism>
<evidence type="ECO:0000313" key="4">
    <source>
        <dbReference type="Proteomes" id="UP000836402"/>
    </source>
</evidence>
<feature type="region of interest" description="Disordered" evidence="1">
    <location>
        <begin position="1149"/>
        <end position="1171"/>
    </location>
</feature>
<gene>
    <name evidence="3" type="ORF">JKIAZH3_G4534</name>
</gene>
<feature type="region of interest" description="Disordered" evidence="1">
    <location>
        <begin position="1440"/>
        <end position="1470"/>
    </location>
</feature>
<evidence type="ECO:0000256" key="1">
    <source>
        <dbReference type="SAM" id="MobiDB-lite"/>
    </source>
</evidence>
<feature type="region of interest" description="Disordered" evidence="1">
    <location>
        <begin position="1281"/>
        <end position="1311"/>
    </location>
</feature>
<dbReference type="PANTHER" id="PTHR33332">
    <property type="entry name" value="REVERSE TRANSCRIPTASE DOMAIN-CONTAINING PROTEIN"/>
    <property type="match status" value="1"/>
</dbReference>
<evidence type="ECO:0000313" key="3">
    <source>
        <dbReference type="EMBL" id="CAD6909082.1"/>
    </source>
</evidence>
<keyword evidence="4" id="KW-1185">Reference proteome</keyword>
<feature type="compositionally biased region" description="Basic and acidic residues" evidence="1">
    <location>
        <begin position="1325"/>
        <end position="1342"/>
    </location>
</feature>
<feature type="domain" description="Reverse transcriptase" evidence="2">
    <location>
        <begin position="477"/>
        <end position="758"/>
    </location>
</feature>
<feature type="region of interest" description="Disordered" evidence="1">
    <location>
        <begin position="1325"/>
        <end position="1426"/>
    </location>
</feature>
<feature type="region of interest" description="Disordered" evidence="1">
    <location>
        <begin position="1081"/>
        <end position="1100"/>
    </location>
</feature>
<feature type="compositionally biased region" description="Polar residues" evidence="1">
    <location>
        <begin position="1563"/>
        <end position="1572"/>
    </location>
</feature>
<reference evidence="3" key="1">
    <citation type="submission" date="2020-10" db="EMBL/GenBank/DDBJ databases">
        <authorList>
            <person name="Sedaghatjoo S."/>
        </authorList>
    </citation>
    <scope>NUCLEOTIDE SEQUENCE</scope>
    <source>
        <strain evidence="3">AZH3</strain>
    </source>
</reference>